<gene>
    <name evidence="1" type="primary">NCL1_52626</name>
    <name evidence="1" type="ORF">TNCV_1664981</name>
</gene>
<organism evidence="1 2">
    <name type="scientific">Trichonephila clavipes</name>
    <name type="common">Golden silk orbweaver</name>
    <name type="synonym">Nephila clavipes</name>
    <dbReference type="NCBI Taxonomy" id="2585209"/>
    <lineage>
        <taxon>Eukaryota</taxon>
        <taxon>Metazoa</taxon>
        <taxon>Ecdysozoa</taxon>
        <taxon>Arthropoda</taxon>
        <taxon>Chelicerata</taxon>
        <taxon>Arachnida</taxon>
        <taxon>Araneae</taxon>
        <taxon>Araneomorphae</taxon>
        <taxon>Entelegynae</taxon>
        <taxon>Araneoidea</taxon>
        <taxon>Nephilidae</taxon>
        <taxon>Trichonephila</taxon>
    </lineage>
</organism>
<accession>A0A8X6VAJ9</accession>
<evidence type="ECO:0000313" key="2">
    <source>
        <dbReference type="Proteomes" id="UP000887159"/>
    </source>
</evidence>
<reference evidence="1" key="1">
    <citation type="submission" date="2020-08" db="EMBL/GenBank/DDBJ databases">
        <title>Multicomponent nature underlies the extraordinary mechanical properties of spider dragline silk.</title>
        <authorList>
            <person name="Kono N."/>
            <person name="Nakamura H."/>
            <person name="Mori M."/>
            <person name="Yoshida Y."/>
            <person name="Ohtoshi R."/>
            <person name="Malay A.D."/>
            <person name="Moran D.A.P."/>
            <person name="Tomita M."/>
            <person name="Numata K."/>
            <person name="Arakawa K."/>
        </authorList>
    </citation>
    <scope>NUCLEOTIDE SEQUENCE</scope>
</reference>
<keyword evidence="2" id="KW-1185">Reference proteome</keyword>
<evidence type="ECO:0000313" key="1">
    <source>
        <dbReference type="EMBL" id="GFY00459.1"/>
    </source>
</evidence>
<protein>
    <submittedName>
        <fullName evidence="1">Uncharacterized protein</fullName>
    </submittedName>
</protein>
<dbReference type="EMBL" id="BMAU01021220">
    <property type="protein sequence ID" value="GFY00459.1"/>
    <property type="molecule type" value="Genomic_DNA"/>
</dbReference>
<proteinExistence type="predicted"/>
<dbReference type="Proteomes" id="UP000887159">
    <property type="component" value="Unassembled WGS sequence"/>
</dbReference>
<comment type="caution">
    <text evidence="1">The sequence shown here is derived from an EMBL/GenBank/DDBJ whole genome shotgun (WGS) entry which is preliminary data.</text>
</comment>
<sequence length="149" mass="16351">MPRVQTIGAPKIKITANVPPPNQSFLPLREPEVILSLDELNLDQAPQDINKEEFQLQRLRLQASVAAADPGCKKNSLGPALSNLLKYIIESKPEDGLPNIVILLRIFFQHLPSVVPSGAHKGGPGGPDPPIAFDLFPIDYNSMFIIRKI</sequence>
<dbReference type="AlphaFoldDB" id="A0A8X6VAJ9"/>
<name>A0A8X6VAJ9_TRICX</name>